<feature type="compositionally biased region" description="Polar residues" evidence="5">
    <location>
        <begin position="597"/>
        <end position="607"/>
    </location>
</feature>
<feature type="compositionally biased region" description="Low complexity" evidence="5">
    <location>
        <begin position="651"/>
        <end position="664"/>
    </location>
</feature>
<accession>A0A2S6AL69</accession>
<dbReference type="PROSITE" id="PS51194">
    <property type="entry name" value="HELICASE_CTER"/>
    <property type="match status" value="1"/>
</dbReference>
<dbReference type="InterPro" id="IPR027417">
    <property type="entry name" value="P-loop_NTPase"/>
</dbReference>
<evidence type="ECO:0000313" key="9">
    <source>
        <dbReference type="Proteomes" id="UP000239874"/>
    </source>
</evidence>
<dbReference type="GO" id="GO:0005524">
    <property type="term" value="F:ATP binding"/>
    <property type="evidence" value="ECO:0007669"/>
    <property type="project" value="UniProtKB-KW"/>
</dbReference>
<feature type="domain" description="Helicase ATP-binding" evidence="6">
    <location>
        <begin position="132"/>
        <end position="285"/>
    </location>
</feature>
<evidence type="ECO:0000256" key="4">
    <source>
        <dbReference type="ARBA" id="ARBA00022840"/>
    </source>
</evidence>
<dbReference type="SUPFAM" id="SSF52540">
    <property type="entry name" value="P-loop containing nucleoside triphosphate hydrolases"/>
    <property type="match status" value="1"/>
</dbReference>
<proteinExistence type="predicted"/>
<dbReference type="GO" id="GO:0016787">
    <property type="term" value="F:hydrolase activity"/>
    <property type="evidence" value="ECO:0007669"/>
    <property type="project" value="UniProtKB-KW"/>
</dbReference>
<evidence type="ECO:0000256" key="5">
    <source>
        <dbReference type="SAM" id="MobiDB-lite"/>
    </source>
</evidence>
<comment type="caution">
    <text evidence="8">The sequence shown here is derived from an EMBL/GenBank/DDBJ whole genome shotgun (WGS) entry which is preliminary data.</text>
</comment>
<feature type="domain" description="Helicase C-terminal" evidence="7">
    <location>
        <begin position="392"/>
        <end position="546"/>
    </location>
</feature>
<dbReference type="SMART" id="SM00487">
    <property type="entry name" value="DEXDc"/>
    <property type="match status" value="1"/>
</dbReference>
<sequence>MSRGTLRRARRRLRKVGQVRDLLARRMVEALMREPYLSASQIRERIGVEGASRSLVNSVLYARTDLFEMLGDEHPPIWAVREDVQEDFADPEDSTEPGEPDVVPDKTLSASQAAENEYAGPPLRAWQREAYDSWASSSRRGIVEAVTGSGKTAVGAYAAAAALAEGRQVVVLVPGIDLQRQWMEVLWPALPSRRIALFGGPGNDSIPENWDVLIATVQTASRKPIFARGSRRGALVIGDEVHRYGAGSFVKALTDDYDWRLGLTATLERADDGVERFLMPYFTTCITGCDYRRAKADGILAPARAALIGVDFTPREQARFDAADSRVGRARNILIDTYGAPEEPFGAYMAFVQNLARGTGEAALQAKRFLKYFTERRDILAECRAKIELLGSLPVPLLETTQSIIFTQQTATAGRVAHVLNENGLATEMLGASLKSAEREDIMQRFRDGSVRALAAPQLLDEGIDIPDAQIGIVLAASRTRRQMIQRMGRVIRPKSDGRTAVFVVMYVRGTSEDPAKGAHETFLSELQEIAEEQVHARADELAAILQAWLGGVESAASTTMPPIVVRPTPPQNRAPIAASPAATPQTIRPTPPQRQVSTASPASMPSTVDRPTPPEPHVTIAASTPEASPTPLPPTVVQPTPQQDQGAVATSTSTHSTSPTPSTIALAVTPERRPGTDFPTTASPSTDALHIDTRTGDASSQLRQLVDESGMSVTDRHRAYNMVVEWATESTDPIGEFLTVIKQLAPVRIPPARLLQLTADLRGVAPADLL</sequence>
<gene>
    <name evidence="8" type="ORF">C5E45_23000</name>
</gene>
<dbReference type="Pfam" id="PF04851">
    <property type="entry name" value="ResIII"/>
    <property type="match status" value="1"/>
</dbReference>
<dbReference type="SMART" id="SM00490">
    <property type="entry name" value="HELICc"/>
    <property type="match status" value="1"/>
</dbReference>
<dbReference type="InterPro" id="IPR006935">
    <property type="entry name" value="Helicase/UvrB_N"/>
</dbReference>
<dbReference type="AlphaFoldDB" id="A0A2S6AL69"/>
<keyword evidence="2" id="KW-0378">Hydrolase</keyword>
<dbReference type="Pfam" id="PF00271">
    <property type="entry name" value="Helicase_C"/>
    <property type="match status" value="1"/>
</dbReference>
<organism evidence="8 9">
    <name type="scientific">Nocardia nova</name>
    <dbReference type="NCBI Taxonomy" id="37330"/>
    <lineage>
        <taxon>Bacteria</taxon>
        <taxon>Bacillati</taxon>
        <taxon>Actinomycetota</taxon>
        <taxon>Actinomycetes</taxon>
        <taxon>Mycobacteriales</taxon>
        <taxon>Nocardiaceae</taxon>
        <taxon>Nocardia</taxon>
    </lineage>
</organism>
<dbReference type="Proteomes" id="UP000239874">
    <property type="component" value="Unassembled WGS sequence"/>
</dbReference>
<evidence type="ECO:0008006" key="10">
    <source>
        <dbReference type="Google" id="ProtNLM"/>
    </source>
</evidence>
<dbReference type="InterPro" id="IPR014001">
    <property type="entry name" value="Helicase_ATP-bd"/>
</dbReference>
<evidence type="ECO:0000256" key="3">
    <source>
        <dbReference type="ARBA" id="ARBA00022806"/>
    </source>
</evidence>
<dbReference type="InterPro" id="IPR050615">
    <property type="entry name" value="ATP-dep_DNA_Helicase"/>
</dbReference>
<keyword evidence="3" id="KW-0347">Helicase</keyword>
<evidence type="ECO:0000256" key="1">
    <source>
        <dbReference type="ARBA" id="ARBA00022741"/>
    </source>
</evidence>
<feature type="region of interest" description="Disordered" evidence="5">
    <location>
        <begin position="562"/>
        <end position="664"/>
    </location>
</feature>
<dbReference type="PANTHER" id="PTHR11274:SF0">
    <property type="entry name" value="GENERAL TRANSCRIPTION AND DNA REPAIR FACTOR IIH HELICASE SUBUNIT XPB"/>
    <property type="match status" value="1"/>
</dbReference>
<keyword evidence="4" id="KW-0067">ATP-binding</keyword>
<dbReference type="Gene3D" id="3.40.50.300">
    <property type="entry name" value="P-loop containing nucleotide triphosphate hydrolases"/>
    <property type="match status" value="2"/>
</dbReference>
<dbReference type="GO" id="GO:0003677">
    <property type="term" value="F:DNA binding"/>
    <property type="evidence" value="ECO:0007669"/>
    <property type="project" value="InterPro"/>
</dbReference>
<name>A0A2S6AL69_9NOCA</name>
<dbReference type="PANTHER" id="PTHR11274">
    <property type="entry name" value="RAD25/XP-B DNA REPAIR HELICASE"/>
    <property type="match status" value="1"/>
</dbReference>
<evidence type="ECO:0000259" key="6">
    <source>
        <dbReference type="PROSITE" id="PS51192"/>
    </source>
</evidence>
<protein>
    <recommendedName>
        <fullName evidence="10">DEAD/DEAH box helicase</fullName>
    </recommendedName>
</protein>
<evidence type="ECO:0000259" key="7">
    <source>
        <dbReference type="PROSITE" id="PS51194"/>
    </source>
</evidence>
<dbReference type="InterPro" id="IPR001650">
    <property type="entry name" value="Helicase_C-like"/>
</dbReference>
<evidence type="ECO:0000313" key="8">
    <source>
        <dbReference type="EMBL" id="PPJ35970.1"/>
    </source>
</evidence>
<keyword evidence="1" id="KW-0547">Nucleotide-binding</keyword>
<dbReference type="GO" id="GO:0004386">
    <property type="term" value="F:helicase activity"/>
    <property type="evidence" value="ECO:0007669"/>
    <property type="project" value="UniProtKB-KW"/>
</dbReference>
<dbReference type="PROSITE" id="PS51192">
    <property type="entry name" value="HELICASE_ATP_BIND_1"/>
    <property type="match status" value="1"/>
</dbReference>
<evidence type="ECO:0000256" key="2">
    <source>
        <dbReference type="ARBA" id="ARBA00022801"/>
    </source>
</evidence>
<dbReference type="EMBL" id="PSZC01000017">
    <property type="protein sequence ID" value="PPJ35970.1"/>
    <property type="molecule type" value="Genomic_DNA"/>
</dbReference>
<reference evidence="8 9" key="1">
    <citation type="submission" date="2018-02" db="EMBL/GenBank/DDBJ databases">
        <title>8 Nocardia nova and 1 Nocardia cyriacigeorgica strain used for evolution to TMP-SMX.</title>
        <authorList>
            <person name="Mehta H."/>
            <person name="Weng J."/>
            <person name="Shamoo Y."/>
        </authorList>
    </citation>
    <scope>NUCLEOTIDE SEQUENCE [LARGE SCALE GENOMIC DNA]</scope>
    <source>
        <strain evidence="8 9">MDA3139</strain>
    </source>
</reference>